<dbReference type="SUPFAM" id="SSF46689">
    <property type="entry name" value="Homeodomain-like"/>
    <property type="match status" value="1"/>
</dbReference>
<dbReference type="STRING" id="985665.HPL003_26130"/>
<dbReference type="InterPro" id="IPR001647">
    <property type="entry name" value="HTH_TetR"/>
</dbReference>
<dbReference type="InterPro" id="IPR009057">
    <property type="entry name" value="Homeodomain-like_sf"/>
</dbReference>
<dbReference type="EMBL" id="CP003107">
    <property type="protein sequence ID" value="AET61940.1"/>
    <property type="molecule type" value="Genomic_DNA"/>
</dbReference>
<evidence type="ECO:0000256" key="2">
    <source>
        <dbReference type="PROSITE-ProRule" id="PRU00335"/>
    </source>
</evidence>
<feature type="DNA-binding region" description="H-T-H motif" evidence="2">
    <location>
        <begin position="58"/>
        <end position="77"/>
    </location>
</feature>
<accession>G7VQW0</accession>
<dbReference type="PANTHER" id="PTHR43479:SF7">
    <property type="entry name" value="TETR-FAMILY TRANSCRIPTIONAL REGULATOR"/>
    <property type="match status" value="1"/>
</dbReference>
<evidence type="ECO:0000313" key="4">
    <source>
        <dbReference type="EMBL" id="AET61940.1"/>
    </source>
</evidence>
<dbReference type="PRINTS" id="PR00455">
    <property type="entry name" value="HTHTETR"/>
</dbReference>
<reference evidence="5" key="1">
    <citation type="submission" date="2011-11" db="EMBL/GenBank/DDBJ databases">
        <title>Complete sequence of Paenibacillus terrae HPL-003.</title>
        <authorList>
            <person name="Shin S.H."/>
            <person name="Kim S."/>
            <person name="Kim J.Y."/>
        </authorList>
    </citation>
    <scope>NUCLEOTIDE SEQUENCE [LARGE SCALE GENOMIC DNA]</scope>
    <source>
        <strain evidence="5">HPL-003</strain>
    </source>
</reference>
<evidence type="ECO:0000259" key="3">
    <source>
        <dbReference type="PROSITE" id="PS50977"/>
    </source>
</evidence>
<dbReference type="Pfam" id="PF00440">
    <property type="entry name" value="TetR_N"/>
    <property type="match status" value="1"/>
</dbReference>
<name>G7VQW0_PAETH</name>
<protein>
    <submittedName>
        <fullName evidence="4">Transcriptional regulator</fullName>
    </submittedName>
</protein>
<dbReference type="PANTHER" id="PTHR43479">
    <property type="entry name" value="ACREF/ENVCD OPERON REPRESSOR-RELATED"/>
    <property type="match status" value="1"/>
</dbReference>
<dbReference type="KEGG" id="pta:HPL003_26130"/>
<dbReference type="Pfam" id="PF14278">
    <property type="entry name" value="TetR_C_8"/>
    <property type="match status" value="1"/>
</dbReference>
<dbReference type="PROSITE" id="PS50977">
    <property type="entry name" value="HTH_TETR_2"/>
    <property type="match status" value="1"/>
</dbReference>
<gene>
    <name evidence="4" type="ordered locus">HPL003_26130</name>
</gene>
<dbReference type="AlphaFoldDB" id="G7VQW0"/>
<organism evidence="4 5">
    <name type="scientific">Paenibacillus terrae (strain HPL-003)</name>
    <dbReference type="NCBI Taxonomy" id="985665"/>
    <lineage>
        <taxon>Bacteria</taxon>
        <taxon>Bacillati</taxon>
        <taxon>Bacillota</taxon>
        <taxon>Bacilli</taxon>
        <taxon>Bacillales</taxon>
        <taxon>Paenibacillaceae</taxon>
        <taxon>Paenibacillus</taxon>
    </lineage>
</organism>
<sequence length="218" mass="25538">MAKTSLVVDFSTEDFEVFIFSDGIKGEKDMDRRIQKSRQAIIDAFMRLMSEKEFERITINQIAEEANVNRGTVYLHFADKYDLRDQCMEAQINELLRNCMSEDNFFHLPSKTALLRTFEYLEQHASFYSIMLTNKGSTVFRNQIETMFRQSLCEHLDSINLDQEMNRDITVQFLISAAVGVLEWWITRSMPYPASVMVEQFWNLLNRGVEGHERTSSI</sequence>
<dbReference type="HOGENOM" id="CLU_087539_0_5_9"/>
<dbReference type="Proteomes" id="UP000005876">
    <property type="component" value="Chromosome"/>
</dbReference>
<evidence type="ECO:0000313" key="5">
    <source>
        <dbReference type="Proteomes" id="UP000005876"/>
    </source>
</evidence>
<dbReference type="InterPro" id="IPR039532">
    <property type="entry name" value="TetR_C_Firmicutes"/>
</dbReference>
<reference evidence="4 5" key="3">
    <citation type="journal article" date="2012" name="J. Bacteriol.">
        <title>Genome Sequence of Paenibacillus terrae HPL-003, a Xylanase-Producing Bacterium Isolated from Soil Found in Forest Residue.</title>
        <authorList>
            <person name="Shin S.H."/>
            <person name="Kim S."/>
            <person name="Kim J.Y."/>
            <person name="Song H.Y."/>
            <person name="Cho S.J."/>
            <person name="Kim D.R."/>
            <person name="Lee K.I."/>
            <person name="Lim H.K."/>
            <person name="Park N.J."/>
            <person name="Hwang I.T."/>
            <person name="Yang K.S."/>
        </authorList>
    </citation>
    <scope>NUCLEOTIDE SEQUENCE [LARGE SCALE GENOMIC DNA]</scope>
    <source>
        <strain evidence="4 5">HPL-003</strain>
    </source>
</reference>
<keyword evidence="1 2" id="KW-0238">DNA-binding</keyword>
<dbReference type="eggNOG" id="COG1309">
    <property type="taxonomic scope" value="Bacteria"/>
</dbReference>
<evidence type="ECO:0000256" key="1">
    <source>
        <dbReference type="ARBA" id="ARBA00023125"/>
    </source>
</evidence>
<reference key="2">
    <citation type="submission" date="2011-11" db="EMBL/GenBank/DDBJ databases">
        <authorList>
            <person name="Shin S.H."/>
            <person name="Kim S."/>
            <person name="Kim J.Y."/>
        </authorList>
    </citation>
    <scope>NUCLEOTIDE SEQUENCE</scope>
    <source>
        <strain>HPL-003</strain>
    </source>
</reference>
<dbReference type="Gene3D" id="1.10.357.10">
    <property type="entry name" value="Tetracycline Repressor, domain 2"/>
    <property type="match status" value="1"/>
</dbReference>
<dbReference type="InterPro" id="IPR050624">
    <property type="entry name" value="HTH-type_Tx_Regulator"/>
</dbReference>
<feature type="domain" description="HTH tetR-type" evidence="3">
    <location>
        <begin position="35"/>
        <end position="95"/>
    </location>
</feature>
<dbReference type="GO" id="GO:0003677">
    <property type="term" value="F:DNA binding"/>
    <property type="evidence" value="ECO:0007669"/>
    <property type="project" value="UniProtKB-UniRule"/>
</dbReference>
<proteinExistence type="predicted"/>